<dbReference type="Pfam" id="PF03732">
    <property type="entry name" value="Retrotrans_gag"/>
    <property type="match status" value="1"/>
</dbReference>
<evidence type="ECO:0000256" key="1">
    <source>
        <dbReference type="SAM" id="MobiDB-lite"/>
    </source>
</evidence>
<dbReference type="AlphaFoldDB" id="A0A6A4C8S4"/>
<dbReference type="Proteomes" id="UP000434957">
    <property type="component" value="Unassembled WGS sequence"/>
</dbReference>
<feature type="region of interest" description="Disordered" evidence="1">
    <location>
        <begin position="34"/>
        <end position="53"/>
    </location>
</feature>
<gene>
    <name evidence="3" type="ORF">PR003_g27214</name>
</gene>
<proteinExistence type="predicted"/>
<accession>A0A6A4C8S4</accession>
<protein>
    <recommendedName>
        <fullName evidence="2">Retrotransposon gag domain-containing protein</fullName>
    </recommendedName>
</protein>
<feature type="domain" description="Retrotransposon gag" evidence="2">
    <location>
        <begin position="144"/>
        <end position="217"/>
    </location>
</feature>
<dbReference type="InterPro" id="IPR005162">
    <property type="entry name" value="Retrotrans_gag_dom"/>
</dbReference>
<evidence type="ECO:0000313" key="3">
    <source>
        <dbReference type="EMBL" id="KAE9283140.1"/>
    </source>
</evidence>
<evidence type="ECO:0000313" key="4">
    <source>
        <dbReference type="Proteomes" id="UP000434957"/>
    </source>
</evidence>
<comment type="caution">
    <text evidence="3">The sequence shown here is derived from an EMBL/GenBank/DDBJ whole genome shotgun (WGS) entry which is preliminary data.</text>
</comment>
<keyword evidence="4" id="KW-1185">Reference proteome</keyword>
<dbReference type="PANTHER" id="PTHR33223">
    <property type="entry name" value="CCHC-TYPE DOMAIN-CONTAINING PROTEIN"/>
    <property type="match status" value="1"/>
</dbReference>
<name>A0A6A4C8S4_9STRA</name>
<sequence length="254" mass="28980">MLTEGSAGSRISFVATPMVEMDECLVSCNSVVETSDAKDEEEEDDSKASGVTTETSEVAVVLAGRKYHDGDLTKEWAREVRDLSVVDNHSTPPRLTIATHLPLNCIQPFCGTRNQSEKSMQWLRTFVYGMKATHKPPNTWCVAFELSLHDGAQHWYRQLPRKTKRTWTLLSQAFIKYYCAEFTRSAKVRYYTAKRYGKEHVCDYLNRLNGYARNAGVQFESDGRDANHHVEHFLDTCDDRGLEECLCHVRVSDI</sequence>
<dbReference type="EMBL" id="QXFT01003728">
    <property type="protein sequence ID" value="KAE9283140.1"/>
    <property type="molecule type" value="Genomic_DNA"/>
</dbReference>
<dbReference type="PANTHER" id="PTHR33223:SF6">
    <property type="entry name" value="CCHC-TYPE DOMAIN-CONTAINING PROTEIN"/>
    <property type="match status" value="1"/>
</dbReference>
<reference evidence="3 4" key="1">
    <citation type="submission" date="2018-08" db="EMBL/GenBank/DDBJ databases">
        <title>Genomic investigation of the strawberry pathogen Phytophthora fragariae indicates pathogenicity is determined by transcriptional variation in three key races.</title>
        <authorList>
            <person name="Adams T.M."/>
            <person name="Armitage A.D."/>
            <person name="Sobczyk M.K."/>
            <person name="Bates H.J."/>
            <person name="Dunwell J.M."/>
            <person name="Nellist C.F."/>
            <person name="Harrison R.J."/>
        </authorList>
    </citation>
    <scope>NUCLEOTIDE SEQUENCE [LARGE SCALE GENOMIC DNA]</scope>
    <source>
        <strain evidence="3 4">SCRP333</strain>
    </source>
</reference>
<evidence type="ECO:0000259" key="2">
    <source>
        <dbReference type="Pfam" id="PF03732"/>
    </source>
</evidence>
<organism evidence="3 4">
    <name type="scientific">Phytophthora rubi</name>
    <dbReference type="NCBI Taxonomy" id="129364"/>
    <lineage>
        <taxon>Eukaryota</taxon>
        <taxon>Sar</taxon>
        <taxon>Stramenopiles</taxon>
        <taxon>Oomycota</taxon>
        <taxon>Peronosporomycetes</taxon>
        <taxon>Peronosporales</taxon>
        <taxon>Peronosporaceae</taxon>
        <taxon>Phytophthora</taxon>
    </lineage>
</organism>